<protein>
    <submittedName>
        <fullName evidence="1">Uncharacterized protein</fullName>
    </submittedName>
</protein>
<evidence type="ECO:0000313" key="2">
    <source>
        <dbReference type="Proteomes" id="UP000184079"/>
    </source>
</evidence>
<dbReference type="EMBL" id="FQXD01000004">
    <property type="protein sequence ID" value="SHH11486.1"/>
    <property type="molecule type" value="Genomic_DNA"/>
</dbReference>
<accession>A0A1M5QCA4</accession>
<organism evidence="1 2">
    <name type="scientific">Virgibacillus chiguensis</name>
    <dbReference type="NCBI Taxonomy" id="411959"/>
    <lineage>
        <taxon>Bacteria</taxon>
        <taxon>Bacillati</taxon>
        <taxon>Bacillota</taxon>
        <taxon>Bacilli</taxon>
        <taxon>Bacillales</taxon>
        <taxon>Bacillaceae</taxon>
        <taxon>Virgibacillus</taxon>
    </lineage>
</organism>
<name>A0A1M5QCA4_9BACI</name>
<sequence length="85" mass="9384">MDGENQCVSLDEWTSEFPNRTVIVVGFGELISSLSENYIKLSKASCNKVSCIYATNKGGTTVPRPLSDEGFFVFIKNTVEEISIK</sequence>
<reference evidence="2" key="1">
    <citation type="submission" date="2016-11" db="EMBL/GenBank/DDBJ databases">
        <authorList>
            <person name="Varghese N."/>
            <person name="Submissions S."/>
        </authorList>
    </citation>
    <scope>NUCLEOTIDE SEQUENCE [LARGE SCALE GENOMIC DNA]</scope>
    <source>
        <strain evidence="2">CGMCC 1.6496</strain>
    </source>
</reference>
<gene>
    <name evidence="1" type="ORF">SAMN05421807_10462</name>
</gene>
<keyword evidence="2" id="KW-1185">Reference proteome</keyword>
<proteinExistence type="predicted"/>
<dbReference type="AlphaFoldDB" id="A0A1M5QCA4"/>
<dbReference type="Proteomes" id="UP000184079">
    <property type="component" value="Unassembled WGS sequence"/>
</dbReference>
<evidence type="ECO:0000313" key="1">
    <source>
        <dbReference type="EMBL" id="SHH11486.1"/>
    </source>
</evidence>